<feature type="compositionally biased region" description="Basic and acidic residues" evidence="1">
    <location>
        <begin position="45"/>
        <end position="55"/>
    </location>
</feature>
<protein>
    <submittedName>
        <fullName evidence="2">Uncharacterized protein</fullName>
    </submittedName>
</protein>
<comment type="caution">
    <text evidence="2">The sequence shown here is derived from an EMBL/GenBank/DDBJ whole genome shotgun (WGS) entry which is preliminary data.</text>
</comment>
<sequence>MCSRLLQNSLLESNTARGVVDTLPEVDGESLQPVDEPILEVSLSGKEKNNAYDTKKRPKGGKVTRLRSSTRS</sequence>
<evidence type="ECO:0000313" key="3">
    <source>
        <dbReference type="Proteomes" id="UP000811609"/>
    </source>
</evidence>
<accession>A0A8T1N8L0</accession>
<feature type="region of interest" description="Disordered" evidence="1">
    <location>
        <begin position="27"/>
        <end position="72"/>
    </location>
</feature>
<dbReference type="Proteomes" id="UP000811609">
    <property type="component" value="Chromosome 16"/>
</dbReference>
<feature type="compositionally biased region" description="Basic residues" evidence="1">
    <location>
        <begin position="56"/>
        <end position="72"/>
    </location>
</feature>
<reference evidence="2" key="1">
    <citation type="submission" date="2020-12" db="EMBL/GenBank/DDBJ databases">
        <title>WGS assembly of Carya illinoinensis cv. Pawnee.</title>
        <authorList>
            <person name="Platts A."/>
            <person name="Shu S."/>
            <person name="Wright S."/>
            <person name="Barry K."/>
            <person name="Edger P."/>
            <person name="Pires J.C."/>
            <person name="Schmutz J."/>
        </authorList>
    </citation>
    <scope>NUCLEOTIDE SEQUENCE</scope>
    <source>
        <tissue evidence="2">Leaf</tissue>
    </source>
</reference>
<name>A0A8T1N8L0_CARIL</name>
<gene>
    <name evidence="2" type="ORF">CIPAW_16G071300</name>
</gene>
<dbReference type="AlphaFoldDB" id="A0A8T1N8L0"/>
<organism evidence="2 3">
    <name type="scientific">Carya illinoinensis</name>
    <name type="common">Pecan</name>
    <dbReference type="NCBI Taxonomy" id="32201"/>
    <lineage>
        <taxon>Eukaryota</taxon>
        <taxon>Viridiplantae</taxon>
        <taxon>Streptophyta</taxon>
        <taxon>Embryophyta</taxon>
        <taxon>Tracheophyta</taxon>
        <taxon>Spermatophyta</taxon>
        <taxon>Magnoliopsida</taxon>
        <taxon>eudicotyledons</taxon>
        <taxon>Gunneridae</taxon>
        <taxon>Pentapetalae</taxon>
        <taxon>rosids</taxon>
        <taxon>fabids</taxon>
        <taxon>Fagales</taxon>
        <taxon>Juglandaceae</taxon>
        <taxon>Carya</taxon>
    </lineage>
</organism>
<keyword evidence="3" id="KW-1185">Reference proteome</keyword>
<evidence type="ECO:0000313" key="2">
    <source>
        <dbReference type="EMBL" id="KAG6625083.1"/>
    </source>
</evidence>
<dbReference type="EMBL" id="CM031824">
    <property type="protein sequence ID" value="KAG6625083.1"/>
    <property type="molecule type" value="Genomic_DNA"/>
</dbReference>
<proteinExistence type="predicted"/>
<evidence type="ECO:0000256" key="1">
    <source>
        <dbReference type="SAM" id="MobiDB-lite"/>
    </source>
</evidence>